<dbReference type="SMART" id="SM00449">
    <property type="entry name" value="SPRY"/>
    <property type="match status" value="1"/>
</dbReference>
<dbReference type="Proteomes" id="UP001295423">
    <property type="component" value="Unassembled WGS sequence"/>
</dbReference>
<dbReference type="InterPro" id="IPR043136">
    <property type="entry name" value="B30.2/SPRY_sf"/>
</dbReference>
<dbReference type="PROSITE" id="PS50188">
    <property type="entry name" value="B302_SPRY"/>
    <property type="match status" value="1"/>
</dbReference>
<dbReference type="Gene3D" id="2.60.120.920">
    <property type="match status" value="1"/>
</dbReference>
<dbReference type="InterPro" id="IPR050618">
    <property type="entry name" value="Ubq-SigPath_Reg"/>
</dbReference>
<dbReference type="InterPro" id="IPR001870">
    <property type="entry name" value="B30.2/SPRY"/>
</dbReference>
<organism evidence="2 3">
    <name type="scientific">Cylindrotheca closterium</name>
    <dbReference type="NCBI Taxonomy" id="2856"/>
    <lineage>
        <taxon>Eukaryota</taxon>
        <taxon>Sar</taxon>
        <taxon>Stramenopiles</taxon>
        <taxon>Ochrophyta</taxon>
        <taxon>Bacillariophyta</taxon>
        <taxon>Bacillariophyceae</taxon>
        <taxon>Bacillariophycidae</taxon>
        <taxon>Bacillariales</taxon>
        <taxon>Bacillariaceae</taxon>
        <taxon>Cylindrotheca</taxon>
    </lineage>
</organism>
<feature type="domain" description="B30.2/SPRY" evidence="1">
    <location>
        <begin position="98"/>
        <end position="313"/>
    </location>
</feature>
<evidence type="ECO:0000259" key="1">
    <source>
        <dbReference type="PROSITE" id="PS50188"/>
    </source>
</evidence>
<dbReference type="EMBL" id="CAKOGP040002091">
    <property type="protein sequence ID" value="CAJ1961781.1"/>
    <property type="molecule type" value="Genomic_DNA"/>
</dbReference>
<gene>
    <name evidence="2" type="ORF">CYCCA115_LOCUS19368</name>
</gene>
<sequence>MLLEVFSFLDVPSLRALMAANRTIRYLLTAEDGHSIWASQTSRLFGPEHSQALMAPFLCLKDDLKIPNASALPNPYPRYNGVNLPFLLSKIPKNLPSTMAEVNPQGNNDVVSHTGIECVCAMRANHPLPRPTLIRSKPATFIGKAKNFFSRKVPRWSSFVAPYKMTDAINVTPRLVSYFEITIIDQRNDDDSKRRPCHGCVAIGLAEESTECDQSTLPGWDGVSYGYHSDNGGLYHFSGHLLRYAPTFGAGDTVGMGIDYAARGIFVTKNGKFWGYASYKLSVNYLSKTNFYPVVGMDSNETSVSVNYGNVEEKFQFDLSLYCNYQQHCMSKKDRIARRFQFSS</sequence>
<dbReference type="InterPro" id="IPR003877">
    <property type="entry name" value="SPRY_dom"/>
</dbReference>
<dbReference type="CDD" id="cd12885">
    <property type="entry name" value="SPRY_RanBP_like"/>
    <property type="match status" value="1"/>
</dbReference>
<dbReference type="InterPro" id="IPR013320">
    <property type="entry name" value="ConA-like_dom_sf"/>
</dbReference>
<proteinExistence type="predicted"/>
<accession>A0AAD2G3T5</accession>
<reference evidence="2" key="1">
    <citation type="submission" date="2023-08" db="EMBL/GenBank/DDBJ databases">
        <authorList>
            <person name="Audoor S."/>
            <person name="Bilcke G."/>
        </authorList>
    </citation>
    <scope>NUCLEOTIDE SEQUENCE</scope>
</reference>
<dbReference type="InterPro" id="IPR044736">
    <property type="entry name" value="Gid1/RanBPM/SPLA_SPRY"/>
</dbReference>
<dbReference type="SUPFAM" id="SSF49899">
    <property type="entry name" value="Concanavalin A-like lectins/glucanases"/>
    <property type="match status" value="1"/>
</dbReference>
<protein>
    <recommendedName>
        <fullName evidence="1">B30.2/SPRY domain-containing protein</fullName>
    </recommendedName>
</protein>
<dbReference type="AlphaFoldDB" id="A0AAD2G3T5"/>
<evidence type="ECO:0000313" key="3">
    <source>
        <dbReference type="Proteomes" id="UP001295423"/>
    </source>
</evidence>
<name>A0AAD2G3T5_9STRA</name>
<comment type="caution">
    <text evidence="2">The sequence shown here is derived from an EMBL/GenBank/DDBJ whole genome shotgun (WGS) entry which is preliminary data.</text>
</comment>
<dbReference type="PANTHER" id="PTHR12864">
    <property type="entry name" value="RAN BINDING PROTEIN 9-RELATED"/>
    <property type="match status" value="1"/>
</dbReference>
<keyword evidence="3" id="KW-1185">Reference proteome</keyword>
<evidence type="ECO:0000313" key="2">
    <source>
        <dbReference type="EMBL" id="CAJ1961781.1"/>
    </source>
</evidence>
<dbReference type="Pfam" id="PF00622">
    <property type="entry name" value="SPRY"/>
    <property type="match status" value="1"/>
</dbReference>